<keyword evidence="7" id="KW-1133">Transmembrane helix</keyword>
<evidence type="ECO:0000256" key="3">
    <source>
        <dbReference type="ARBA" id="ARBA00022679"/>
    </source>
</evidence>
<gene>
    <name evidence="9" type="ORF">EHR01_05600</name>
</gene>
<keyword evidence="5" id="KW-0574">Periplasm</keyword>
<keyword evidence="3" id="KW-0808">Transferase</keyword>
<evidence type="ECO:0000259" key="8">
    <source>
        <dbReference type="Pfam" id="PF16822"/>
    </source>
</evidence>
<evidence type="ECO:0000256" key="4">
    <source>
        <dbReference type="ARBA" id="ARBA00022729"/>
    </source>
</evidence>
<feature type="domain" description="AlgX/AlgJ SGNH hydrolase-like" evidence="8">
    <location>
        <begin position="88"/>
        <end position="241"/>
    </location>
</feature>
<evidence type="ECO:0000313" key="10">
    <source>
        <dbReference type="Proteomes" id="UP000297940"/>
    </source>
</evidence>
<dbReference type="InterPro" id="IPR031811">
    <property type="entry name" value="ALGX/ALGJ_SGNH-like"/>
</dbReference>
<keyword evidence="7" id="KW-0472">Membrane</keyword>
<organism evidence="9 10">
    <name type="scientific">Leptospira mtsangambouensis</name>
    <dbReference type="NCBI Taxonomy" id="2484912"/>
    <lineage>
        <taxon>Bacteria</taxon>
        <taxon>Pseudomonadati</taxon>
        <taxon>Spirochaetota</taxon>
        <taxon>Spirochaetia</taxon>
        <taxon>Leptospirales</taxon>
        <taxon>Leptospiraceae</taxon>
        <taxon>Leptospira</taxon>
    </lineage>
</organism>
<dbReference type="RefSeq" id="WP_135693679.1">
    <property type="nucleotide sequence ID" value="NZ_RQHK01000002.1"/>
</dbReference>
<evidence type="ECO:0000256" key="5">
    <source>
        <dbReference type="ARBA" id="ARBA00022764"/>
    </source>
</evidence>
<evidence type="ECO:0000313" key="9">
    <source>
        <dbReference type="EMBL" id="TGM82256.1"/>
    </source>
</evidence>
<evidence type="ECO:0000256" key="7">
    <source>
        <dbReference type="SAM" id="Phobius"/>
    </source>
</evidence>
<dbReference type="Pfam" id="PF16822">
    <property type="entry name" value="ALGX"/>
    <property type="match status" value="1"/>
</dbReference>
<keyword evidence="4" id="KW-0732">Signal</keyword>
<proteinExistence type="predicted"/>
<comment type="pathway">
    <text evidence="2">Glycan biosynthesis; alginate biosynthesis.</text>
</comment>
<name>A0ABY2P491_9LEPT</name>
<feature type="transmembrane region" description="Helical" evidence="7">
    <location>
        <begin position="6"/>
        <end position="25"/>
    </location>
</feature>
<sequence>MYKAVINSICILLLIPIFNLVFEFVGDIPSSEKKKEITIGDIIDSDFKKKFNLIEEAFERKFPARNWIIQKYNFFLWFMLESTPKRTVLRGQNNWLYIFLGKGANGRDYSYNESDFLAYKQGLEKLKNLCVSRNIKFYSAIVPEKFNIYPESLNWYDHSTIRSDKYFRIFNELAKTSEDTVFFHEELLSRKKSHNVYYKTDTHWNSVAAFDASNKLFAKMAQENDKIDPLREKEFNLIHIISSGRDIAEYLSLPRFFLDEEYVYIPNSNFMQRKNKLRVLVIHDSYFYPMFDFFRYQFAQVDVWNFVQKENPLNYDELLKFKPDILIFILLERHIGNYDKRVFGHL</sequence>
<evidence type="ECO:0000256" key="1">
    <source>
        <dbReference type="ARBA" id="ARBA00004418"/>
    </source>
</evidence>
<comment type="subcellular location">
    <subcellularLocation>
        <location evidence="1">Periplasm</location>
    </subcellularLocation>
</comment>
<comment type="caution">
    <text evidence="9">The sequence shown here is derived from an EMBL/GenBank/DDBJ whole genome shotgun (WGS) entry which is preliminary data.</text>
</comment>
<keyword evidence="10" id="KW-1185">Reference proteome</keyword>
<keyword evidence="6" id="KW-0016">Alginate biosynthesis</keyword>
<evidence type="ECO:0000256" key="6">
    <source>
        <dbReference type="ARBA" id="ARBA00022841"/>
    </source>
</evidence>
<protein>
    <submittedName>
        <fullName evidence="9">Alginate biosynthesis protein</fullName>
    </submittedName>
</protein>
<accession>A0ABY2P491</accession>
<keyword evidence="7" id="KW-0812">Transmembrane</keyword>
<reference evidence="10" key="1">
    <citation type="journal article" date="2019" name="PLoS Negl. Trop. Dis.">
        <title>Revisiting the worldwide diversity of Leptospira species in the environment.</title>
        <authorList>
            <person name="Vincent A.T."/>
            <person name="Schiettekatte O."/>
            <person name="Bourhy P."/>
            <person name="Veyrier F.J."/>
            <person name="Picardeau M."/>
        </authorList>
    </citation>
    <scope>NUCLEOTIDE SEQUENCE [LARGE SCALE GENOMIC DNA]</scope>
    <source>
        <strain evidence="10">201601298</strain>
    </source>
</reference>
<evidence type="ECO:0000256" key="2">
    <source>
        <dbReference type="ARBA" id="ARBA00005182"/>
    </source>
</evidence>
<dbReference type="Proteomes" id="UP000297940">
    <property type="component" value="Unassembled WGS sequence"/>
</dbReference>
<dbReference type="EMBL" id="RQHK01000002">
    <property type="protein sequence ID" value="TGM82256.1"/>
    <property type="molecule type" value="Genomic_DNA"/>
</dbReference>